<dbReference type="EMBL" id="LAZR01004288">
    <property type="protein sequence ID" value="KKN09965.1"/>
    <property type="molecule type" value="Genomic_DNA"/>
</dbReference>
<name>A0A0F9MRI3_9ZZZZ</name>
<reference evidence="1" key="1">
    <citation type="journal article" date="2015" name="Nature">
        <title>Complex archaea that bridge the gap between prokaryotes and eukaryotes.</title>
        <authorList>
            <person name="Spang A."/>
            <person name="Saw J.H."/>
            <person name="Jorgensen S.L."/>
            <person name="Zaremba-Niedzwiedzka K."/>
            <person name="Martijn J."/>
            <person name="Lind A.E."/>
            <person name="van Eijk R."/>
            <person name="Schleper C."/>
            <person name="Guy L."/>
            <person name="Ettema T.J."/>
        </authorList>
    </citation>
    <scope>NUCLEOTIDE SEQUENCE</scope>
</reference>
<organism evidence="1">
    <name type="scientific">marine sediment metagenome</name>
    <dbReference type="NCBI Taxonomy" id="412755"/>
    <lineage>
        <taxon>unclassified sequences</taxon>
        <taxon>metagenomes</taxon>
        <taxon>ecological metagenomes</taxon>
    </lineage>
</organism>
<accession>A0A0F9MRI3</accession>
<protein>
    <submittedName>
        <fullName evidence="1">Uncharacterized protein</fullName>
    </submittedName>
</protein>
<dbReference type="AlphaFoldDB" id="A0A0F9MRI3"/>
<evidence type="ECO:0000313" key="1">
    <source>
        <dbReference type="EMBL" id="KKN09965.1"/>
    </source>
</evidence>
<sequence length="49" mass="5861">MLLGIHTGSNLHLEKFSWNLKYGIDNENNFKLGIIKYFFPFRIKTIKFI</sequence>
<proteinExistence type="predicted"/>
<comment type="caution">
    <text evidence="1">The sequence shown here is derived from an EMBL/GenBank/DDBJ whole genome shotgun (WGS) entry which is preliminary data.</text>
</comment>
<gene>
    <name evidence="1" type="ORF">LCGC14_1041300</name>
</gene>